<sequence length="259" mass="29130">MAARRNSAHNPCGLLPALLLLLCSSLPPLAAAYRPGDIVPMLRSGQYHGSRSVWFDVVGRHCPAFAVNREVLMPIPKPTGFTGADPYKITFQIGHEKFHVPWLYVINRKTSEVPLIDFHLKYSGNDLLGVTAKVVDMPHHSEISFEAKYYDAFLAYMVNLVPYPLNISFMADVEIHPDIKKNFWDPQNWPKYVLVRYTWEEQSEIDVAGGFYVLFGSGLVLSFILAIYVLQSSQEKLTRFVREAVADSSLPEGGVAKVE</sequence>
<keyword evidence="2" id="KW-0732">Signal</keyword>
<feature type="chain" id="PRO_5018085226" evidence="2">
    <location>
        <begin position="33"/>
        <end position="259"/>
    </location>
</feature>
<dbReference type="EMBL" id="PQIB02000003">
    <property type="protein sequence ID" value="RLN28956.1"/>
    <property type="molecule type" value="Genomic_DNA"/>
</dbReference>
<evidence type="ECO:0000256" key="1">
    <source>
        <dbReference type="SAM" id="Phobius"/>
    </source>
</evidence>
<evidence type="ECO:0000313" key="3">
    <source>
        <dbReference type="EMBL" id="RLN28956.1"/>
    </source>
</evidence>
<keyword evidence="4" id="KW-1185">Reference proteome</keyword>
<protein>
    <submittedName>
        <fullName evidence="3">Uncharacterized protein</fullName>
    </submittedName>
</protein>
<organism evidence="3 4">
    <name type="scientific">Panicum miliaceum</name>
    <name type="common">Proso millet</name>
    <name type="synonym">Broomcorn millet</name>
    <dbReference type="NCBI Taxonomy" id="4540"/>
    <lineage>
        <taxon>Eukaryota</taxon>
        <taxon>Viridiplantae</taxon>
        <taxon>Streptophyta</taxon>
        <taxon>Embryophyta</taxon>
        <taxon>Tracheophyta</taxon>
        <taxon>Spermatophyta</taxon>
        <taxon>Magnoliopsida</taxon>
        <taxon>Liliopsida</taxon>
        <taxon>Poales</taxon>
        <taxon>Poaceae</taxon>
        <taxon>PACMAD clade</taxon>
        <taxon>Panicoideae</taxon>
        <taxon>Panicodae</taxon>
        <taxon>Paniceae</taxon>
        <taxon>Panicinae</taxon>
        <taxon>Panicum</taxon>
        <taxon>Panicum sect. Panicum</taxon>
    </lineage>
</organism>
<evidence type="ECO:0000313" key="4">
    <source>
        <dbReference type="Proteomes" id="UP000275267"/>
    </source>
</evidence>
<dbReference type="PANTHER" id="PTHR36768:SF1">
    <property type="entry name" value="ATP-DEPENDENT HELICASE_DEOXYRIBONUCLEASE SUBUNIT B"/>
    <property type="match status" value="1"/>
</dbReference>
<dbReference type="PANTHER" id="PTHR36768">
    <property type="entry name" value="ATP-DEPENDENT HELICASE/DEOXYRIBONUCLEASE SUBUNIT B"/>
    <property type="match status" value="1"/>
</dbReference>
<dbReference type="Proteomes" id="UP000275267">
    <property type="component" value="Unassembled WGS sequence"/>
</dbReference>
<keyword evidence="1" id="KW-0472">Membrane</keyword>
<feature type="signal peptide" evidence="2">
    <location>
        <begin position="1"/>
        <end position="32"/>
    </location>
</feature>
<dbReference type="OrthoDB" id="19329at2759"/>
<dbReference type="STRING" id="4540.A0A3L6SZ49"/>
<accession>A0A3L6SZ49</accession>
<name>A0A3L6SZ49_PANMI</name>
<evidence type="ECO:0000256" key="2">
    <source>
        <dbReference type="SAM" id="SignalP"/>
    </source>
</evidence>
<proteinExistence type="predicted"/>
<dbReference type="AlphaFoldDB" id="A0A3L6SZ49"/>
<keyword evidence="1" id="KW-1133">Transmembrane helix</keyword>
<gene>
    <name evidence="3" type="ORF">C2845_PM05G13590</name>
</gene>
<feature type="transmembrane region" description="Helical" evidence="1">
    <location>
        <begin position="211"/>
        <end position="230"/>
    </location>
</feature>
<comment type="caution">
    <text evidence="3">The sequence shown here is derived from an EMBL/GenBank/DDBJ whole genome shotgun (WGS) entry which is preliminary data.</text>
</comment>
<keyword evidence="1" id="KW-0812">Transmembrane</keyword>
<reference evidence="4" key="1">
    <citation type="journal article" date="2019" name="Nat. Commun.">
        <title>The genome of broomcorn millet.</title>
        <authorList>
            <person name="Zou C."/>
            <person name="Miki D."/>
            <person name="Li D."/>
            <person name="Tang Q."/>
            <person name="Xiao L."/>
            <person name="Rajput S."/>
            <person name="Deng P."/>
            <person name="Jia W."/>
            <person name="Huang R."/>
            <person name="Zhang M."/>
            <person name="Sun Y."/>
            <person name="Hu J."/>
            <person name="Fu X."/>
            <person name="Schnable P.S."/>
            <person name="Li F."/>
            <person name="Zhang H."/>
            <person name="Feng B."/>
            <person name="Zhu X."/>
            <person name="Liu R."/>
            <person name="Schnable J.C."/>
            <person name="Zhu J.-K."/>
            <person name="Zhang H."/>
        </authorList>
    </citation>
    <scope>NUCLEOTIDE SEQUENCE [LARGE SCALE GENOMIC DNA]</scope>
</reference>